<name>A0A9D4RD93_DREPO</name>
<accession>A0A9D4RD93</accession>
<evidence type="ECO:0000313" key="3">
    <source>
        <dbReference type="Proteomes" id="UP000828390"/>
    </source>
</evidence>
<dbReference type="Proteomes" id="UP000828390">
    <property type="component" value="Unassembled WGS sequence"/>
</dbReference>
<evidence type="ECO:0000313" key="1">
    <source>
        <dbReference type="EMBL" id="KAH3864196.1"/>
    </source>
</evidence>
<dbReference type="AlphaFoldDB" id="A0A9D4RD93"/>
<sequence length="125" mass="14548">MRVKTIEWFILYIINNSDLTFARLVPDRLTLPDNLEPLMCKLQKWSRKLGYPDLRNTGITRVSFKRMLSYVKGHAMVGNATITKQSPQSDISRMEFLAHCATYRRVFMTVRPSKECVPPVQREGK</sequence>
<protein>
    <submittedName>
        <fullName evidence="1">Uncharacterized protein</fullName>
    </submittedName>
</protein>
<comment type="caution">
    <text evidence="1">The sequence shown here is derived from an EMBL/GenBank/DDBJ whole genome shotgun (WGS) entry which is preliminary data.</text>
</comment>
<reference evidence="1" key="1">
    <citation type="journal article" date="2019" name="bioRxiv">
        <title>The Genome of the Zebra Mussel, Dreissena polymorpha: A Resource for Invasive Species Research.</title>
        <authorList>
            <person name="McCartney M.A."/>
            <person name="Auch B."/>
            <person name="Kono T."/>
            <person name="Mallez S."/>
            <person name="Zhang Y."/>
            <person name="Obille A."/>
            <person name="Becker A."/>
            <person name="Abrahante J.E."/>
            <person name="Garbe J."/>
            <person name="Badalamenti J.P."/>
            <person name="Herman A."/>
            <person name="Mangelson H."/>
            <person name="Liachko I."/>
            <person name="Sullivan S."/>
            <person name="Sone E.D."/>
            <person name="Koren S."/>
            <person name="Silverstein K.A.T."/>
            <person name="Beckman K.B."/>
            <person name="Gohl D.M."/>
        </authorList>
    </citation>
    <scope>NUCLEOTIDE SEQUENCE</scope>
    <source>
        <strain evidence="1">Duluth1</strain>
        <tissue evidence="1">Whole animal</tissue>
    </source>
</reference>
<evidence type="ECO:0000313" key="2">
    <source>
        <dbReference type="EMBL" id="KAH3864388.1"/>
    </source>
</evidence>
<gene>
    <name evidence="1" type="ORF">DPMN_027212</name>
    <name evidence="2" type="ORF">DPMN_027405</name>
</gene>
<dbReference type="EMBL" id="JAIWYP010000002">
    <property type="protein sequence ID" value="KAH3864196.1"/>
    <property type="molecule type" value="Genomic_DNA"/>
</dbReference>
<organism evidence="1 3">
    <name type="scientific">Dreissena polymorpha</name>
    <name type="common">Zebra mussel</name>
    <name type="synonym">Mytilus polymorpha</name>
    <dbReference type="NCBI Taxonomy" id="45954"/>
    <lineage>
        <taxon>Eukaryota</taxon>
        <taxon>Metazoa</taxon>
        <taxon>Spiralia</taxon>
        <taxon>Lophotrochozoa</taxon>
        <taxon>Mollusca</taxon>
        <taxon>Bivalvia</taxon>
        <taxon>Autobranchia</taxon>
        <taxon>Heteroconchia</taxon>
        <taxon>Euheterodonta</taxon>
        <taxon>Imparidentia</taxon>
        <taxon>Neoheterodontei</taxon>
        <taxon>Myida</taxon>
        <taxon>Dreissenoidea</taxon>
        <taxon>Dreissenidae</taxon>
        <taxon>Dreissena</taxon>
    </lineage>
</organism>
<proteinExistence type="predicted"/>
<reference evidence="1" key="2">
    <citation type="submission" date="2020-11" db="EMBL/GenBank/DDBJ databases">
        <authorList>
            <person name="McCartney M.A."/>
            <person name="Auch B."/>
            <person name="Kono T."/>
            <person name="Mallez S."/>
            <person name="Becker A."/>
            <person name="Gohl D.M."/>
            <person name="Silverstein K.A.T."/>
            <person name="Koren S."/>
            <person name="Bechman K.B."/>
            <person name="Herman A."/>
            <person name="Abrahante J.E."/>
            <person name="Garbe J."/>
        </authorList>
    </citation>
    <scope>NUCLEOTIDE SEQUENCE</scope>
    <source>
        <strain evidence="1">Duluth1</strain>
        <tissue evidence="1">Whole animal</tissue>
    </source>
</reference>
<keyword evidence="3" id="KW-1185">Reference proteome</keyword>
<dbReference type="EMBL" id="JAIWYP010000002">
    <property type="protein sequence ID" value="KAH3864388.1"/>
    <property type="molecule type" value="Genomic_DNA"/>
</dbReference>